<dbReference type="AlphaFoldDB" id="X1HL24"/>
<reference evidence="1" key="1">
    <citation type="journal article" date="2014" name="Front. Microbiol.">
        <title>High frequency of phylogenetically diverse reductive dehalogenase-homologous genes in deep subseafloor sedimentary metagenomes.</title>
        <authorList>
            <person name="Kawai M."/>
            <person name="Futagami T."/>
            <person name="Toyoda A."/>
            <person name="Takaki Y."/>
            <person name="Nishi S."/>
            <person name="Hori S."/>
            <person name="Arai W."/>
            <person name="Tsubouchi T."/>
            <person name="Morono Y."/>
            <person name="Uchiyama I."/>
            <person name="Ito T."/>
            <person name="Fujiyama A."/>
            <person name="Inagaki F."/>
            <person name="Takami H."/>
        </authorList>
    </citation>
    <scope>NUCLEOTIDE SEQUENCE</scope>
    <source>
        <strain evidence="1">Expedition CK06-06</strain>
    </source>
</reference>
<evidence type="ECO:0000313" key="1">
    <source>
        <dbReference type="EMBL" id="GAH54524.1"/>
    </source>
</evidence>
<name>X1HL24_9ZZZZ</name>
<accession>X1HL24</accession>
<proteinExistence type="predicted"/>
<feature type="non-terminal residue" evidence="1">
    <location>
        <position position="1"/>
    </location>
</feature>
<protein>
    <submittedName>
        <fullName evidence="1">Uncharacterized protein</fullName>
    </submittedName>
</protein>
<sequence>EDGDYHCRVGNGHWWVREKDLILISKIIMTNIKNAKW</sequence>
<dbReference type="EMBL" id="BARU01015705">
    <property type="protein sequence ID" value="GAH54524.1"/>
    <property type="molecule type" value="Genomic_DNA"/>
</dbReference>
<organism evidence="1">
    <name type="scientific">marine sediment metagenome</name>
    <dbReference type="NCBI Taxonomy" id="412755"/>
    <lineage>
        <taxon>unclassified sequences</taxon>
        <taxon>metagenomes</taxon>
        <taxon>ecological metagenomes</taxon>
    </lineage>
</organism>
<comment type="caution">
    <text evidence="1">The sequence shown here is derived from an EMBL/GenBank/DDBJ whole genome shotgun (WGS) entry which is preliminary data.</text>
</comment>
<gene>
    <name evidence="1" type="ORF">S03H2_26789</name>
</gene>